<dbReference type="EMBL" id="DAAPBL010000006">
    <property type="protein sequence ID" value="HAD4951615.1"/>
    <property type="molecule type" value="Genomic_DNA"/>
</dbReference>
<evidence type="ECO:0000313" key="7">
    <source>
        <dbReference type="EMBL" id="HAD4951615.1"/>
    </source>
</evidence>
<feature type="domain" description="Tyr recombinase" evidence="2">
    <location>
        <begin position="177"/>
        <end position="408"/>
    </location>
</feature>
<organism evidence="4">
    <name type="scientific">Salmonella enterica subsp. enterica serovar Typhi str. CT18</name>
    <dbReference type="NCBI Taxonomy" id="220341"/>
    <lineage>
        <taxon>Bacteria</taxon>
        <taxon>Pseudomonadati</taxon>
        <taxon>Pseudomonadota</taxon>
        <taxon>Gammaproteobacteria</taxon>
        <taxon>Enterobacterales</taxon>
        <taxon>Enterobacteriaceae</taxon>
        <taxon>Salmonella</taxon>
    </lineage>
</organism>
<dbReference type="InterPro" id="IPR013762">
    <property type="entry name" value="Integrase-like_cat_sf"/>
</dbReference>
<dbReference type="EMBL" id="DAAOZI010000005">
    <property type="protein sequence ID" value="HAD4428826.1"/>
    <property type="molecule type" value="Genomic_DNA"/>
</dbReference>
<dbReference type="EMBL" id="DAAPFU010000006">
    <property type="protein sequence ID" value="HAD5747917.1"/>
    <property type="molecule type" value="Genomic_DNA"/>
</dbReference>
<evidence type="ECO:0000313" key="4">
    <source>
        <dbReference type="EMBL" id="HAD4428826.1"/>
    </source>
</evidence>
<protein>
    <submittedName>
        <fullName evidence="4">Site-specific integrase</fullName>
    </submittedName>
</protein>
<dbReference type="GO" id="GO:0015074">
    <property type="term" value="P:DNA integration"/>
    <property type="evidence" value="ECO:0007669"/>
    <property type="project" value="InterPro"/>
</dbReference>
<evidence type="ECO:0000313" key="22">
    <source>
        <dbReference type="EMBL" id="HAD6398571.1"/>
    </source>
</evidence>
<comment type="caution">
    <text evidence="4">The sequence shown here is derived from an EMBL/GenBank/DDBJ whole genome shotgun (WGS) entry which is preliminary data.</text>
</comment>
<evidence type="ECO:0000313" key="20">
    <source>
        <dbReference type="EMBL" id="HAD6345222.1"/>
    </source>
</evidence>
<evidence type="ECO:0000313" key="21">
    <source>
        <dbReference type="EMBL" id="HAD6375790.1"/>
    </source>
</evidence>
<evidence type="ECO:0000313" key="15">
    <source>
        <dbReference type="EMBL" id="HAD6237668.1"/>
    </source>
</evidence>
<evidence type="ECO:0000313" key="9">
    <source>
        <dbReference type="EMBL" id="HAD5747917.1"/>
    </source>
</evidence>
<dbReference type="SUPFAM" id="SSF56349">
    <property type="entry name" value="DNA breaking-rejoining enzymes"/>
    <property type="match status" value="1"/>
</dbReference>
<evidence type="ECO:0000313" key="18">
    <source>
        <dbReference type="EMBL" id="HAD6322021.1"/>
    </source>
</evidence>
<dbReference type="EMBL" id="DAAPFZ010000006">
    <property type="protein sequence ID" value="HAD5770620.1"/>
    <property type="molecule type" value="Genomic_DNA"/>
</dbReference>
<dbReference type="EMBL" id="DAAPIC010000009">
    <property type="protein sequence ID" value="HAD6345222.1"/>
    <property type="molecule type" value="Genomic_DNA"/>
</dbReference>
<evidence type="ECO:0000313" key="17">
    <source>
        <dbReference type="EMBL" id="HAD6303247.1"/>
    </source>
</evidence>
<evidence type="ECO:0000313" key="14">
    <source>
        <dbReference type="EMBL" id="HAD6213943.1"/>
    </source>
</evidence>
<dbReference type="EMBL" id="DAAPID010000002">
    <property type="protein sequence ID" value="HAD6303247.1"/>
    <property type="molecule type" value="Genomic_DNA"/>
</dbReference>
<proteinExistence type="predicted"/>
<dbReference type="EMBL" id="DAAPGS010000004">
    <property type="protein sequence ID" value="HAD5868246.1"/>
    <property type="molecule type" value="Genomic_DNA"/>
</dbReference>
<evidence type="ECO:0000313" key="6">
    <source>
        <dbReference type="EMBL" id="HAD4712348.1"/>
    </source>
</evidence>
<dbReference type="EMBL" id="DAAPGP010000007">
    <property type="protein sequence ID" value="HAD5953225.1"/>
    <property type="molecule type" value="Genomic_DNA"/>
</dbReference>
<dbReference type="PROSITE" id="PS51898">
    <property type="entry name" value="TYR_RECOMBINASE"/>
    <property type="match status" value="1"/>
</dbReference>
<dbReference type="Gene3D" id="1.10.443.10">
    <property type="entry name" value="Intergrase catalytic core"/>
    <property type="match status" value="1"/>
</dbReference>
<evidence type="ECO:0000313" key="13">
    <source>
        <dbReference type="EMBL" id="HAD6187199.1"/>
    </source>
</evidence>
<dbReference type="EMBL" id="DAAPHR010000004">
    <property type="protein sequence ID" value="HAD6294791.1"/>
    <property type="molecule type" value="Genomic_DNA"/>
</dbReference>
<evidence type="ECO:0000259" key="2">
    <source>
        <dbReference type="PROSITE" id="PS51898"/>
    </source>
</evidence>
<keyword evidence="1" id="KW-0233">DNA recombination</keyword>
<dbReference type="EMBL" id="DAAPHV010000007">
    <property type="protein sequence ID" value="HAD6339991.1"/>
    <property type="molecule type" value="Genomic_DNA"/>
</dbReference>
<evidence type="ECO:0000313" key="8">
    <source>
        <dbReference type="EMBL" id="HAD5214340.1"/>
    </source>
</evidence>
<dbReference type="InterPro" id="IPR011010">
    <property type="entry name" value="DNA_brk_join_enz"/>
</dbReference>
<evidence type="ECO:0000313" key="19">
    <source>
        <dbReference type="EMBL" id="HAD6339991.1"/>
    </source>
</evidence>
<evidence type="ECO:0000313" key="10">
    <source>
        <dbReference type="EMBL" id="HAD5770620.1"/>
    </source>
</evidence>
<evidence type="ECO:0000313" key="3">
    <source>
        <dbReference type="EMBL" id="HAD4195004.1"/>
    </source>
</evidence>
<dbReference type="InterPro" id="IPR002104">
    <property type="entry name" value="Integrase_catalytic"/>
</dbReference>
<dbReference type="AlphaFoldDB" id="A0A714Z8F2"/>
<evidence type="ECO:0000256" key="1">
    <source>
        <dbReference type="ARBA" id="ARBA00023172"/>
    </source>
</evidence>
<dbReference type="EMBL" id="DAAOZP010000006">
    <property type="protein sequence ID" value="HAD4531623.1"/>
    <property type="molecule type" value="Genomic_DNA"/>
</dbReference>
<dbReference type="EMBL" id="DAAOWE010000006">
    <property type="protein sequence ID" value="HAD5214340.1"/>
    <property type="molecule type" value="Genomic_DNA"/>
</dbReference>
<dbReference type="EMBL" id="DAAPIG010000010">
    <property type="protein sequence ID" value="HAD6237668.1"/>
    <property type="molecule type" value="Genomic_DNA"/>
</dbReference>
<dbReference type="GO" id="GO:0006310">
    <property type="term" value="P:DNA recombination"/>
    <property type="evidence" value="ECO:0007669"/>
    <property type="project" value="UniProtKB-KW"/>
</dbReference>
<accession>A0A714Z8F2</accession>
<gene>
    <name evidence="4" type="ORF">G1T18_06080</name>
    <name evidence="3" type="ORF">G1T67_17740</name>
    <name evidence="8" type="ORF">G1T76_07295</name>
    <name evidence="6" type="ORF">G1T94_16480</name>
    <name evidence="7" type="ORF">G1U00_08255</name>
    <name evidence="5" type="ORF">G1U03_08895</name>
    <name evidence="16" type="ORF">G1V56_05770</name>
    <name evidence="19" type="ORF">G1V69_07965</name>
    <name evidence="9" type="ORF">G1V77_06950</name>
    <name evidence="17" type="ORF">G1V80_03290</name>
    <name evidence="18" type="ORF">G1V83_07800</name>
    <name evidence="12" type="ORF">G1V84_08525</name>
    <name evidence="10" type="ORF">G1V85_08255</name>
    <name evidence="11" type="ORF">G1V92_05195</name>
    <name evidence="20" type="ORF">G1V98_10995</name>
    <name evidence="15" type="ORF">G1V99_10890</name>
    <name evidence="14" type="ORF">G1W02_05840</name>
    <name evidence="13" type="ORF">G1W08_05775</name>
    <name evidence="21" type="ORF">G1W14_08265</name>
    <name evidence="22" type="ORF">G1W22_07925</name>
</gene>
<dbReference type="EMBL" id="DAAPIH010000004">
    <property type="protein sequence ID" value="HAD6213943.1"/>
    <property type="molecule type" value="Genomic_DNA"/>
</dbReference>
<dbReference type="GO" id="GO:0003677">
    <property type="term" value="F:DNA binding"/>
    <property type="evidence" value="ECO:0007669"/>
    <property type="project" value="InterPro"/>
</dbReference>
<evidence type="ECO:0000313" key="12">
    <source>
        <dbReference type="EMBL" id="HAD5953225.1"/>
    </source>
</evidence>
<evidence type="ECO:0000313" key="11">
    <source>
        <dbReference type="EMBL" id="HAD5868246.1"/>
    </source>
</evidence>
<sequence length="532" mass="60351">MKLTLEEAPKIFHSGPELPSQFFTREGVKVEIAGDIWVFPLLYRHSRLDLSRVENEVLKTSIKRRIIDQASRVSTHAGCQCWSDISAAIVSRQKKHSLLPGIPAAVFQERLIALMEDVINQARNKHRLWALYRPIQWYIWCSENYSELGFSIAYAQELDALEIPGNPKGEAVREEDPESGPLHRTLELQPIINALKQDQSKVYEHLQQKAAVALSIAFGRNPANLTFLKETDFVNLAPNSSPPCYVLKMPRIKKRQLAPRDDMIDEYLEPEIAKHVLELIDVSKHKKLLVEVDEKAMEVPKPLFINPKKNAYAIDSKRWDEAYNMLSTGIANLLKAFIKRHSIISPLTGELLHVTPRRLRYTLATGLAAEGISKRELARILDHTDTQHVNVYFEMAGRIVAHLDKAMAKGFSKYLNFFKGRLIDSDEDAVNGERDDKHLTFVDDQNPADQADIGVCGESSVCHLDPPYSCYLCPKFQPYRRADHEHVLDCLLAGREERLKKYENARLGIQLDEVIAAVAQVAKLCEVGAHNV</sequence>
<dbReference type="EMBL" id="DAAPAF010000018">
    <property type="protein sequence ID" value="HAD4712348.1"/>
    <property type="molecule type" value="Genomic_DNA"/>
</dbReference>
<dbReference type="EMBL" id="DAAPIT010000006">
    <property type="protein sequence ID" value="HAD6398571.1"/>
    <property type="molecule type" value="Genomic_DNA"/>
</dbReference>
<evidence type="ECO:0000313" key="5">
    <source>
        <dbReference type="EMBL" id="HAD4531623.1"/>
    </source>
</evidence>
<dbReference type="EMBL" id="DAAOXY010000020">
    <property type="protein sequence ID" value="HAD4195004.1"/>
    <property type="molecule type" value="Genomic_DNA"/>
</dbReference>
<reference evidence="4" key="1">
    <citation type="journal article" date="2018" name="Genome Biol.">
        <title>SKESA: strategic k-mer extension for scrupulous assemblies.</title>
        <authorList>
            <person name="Souvorov A."/>
            <person name="Agarwala R."/>
            <person name="Lipman D.J."/>
        </authorList>
    </citation>
    <scope>NUCLEOTIDE SEQUENCE</scope>
    <source>
        <strain evidence="4">CT18</strain>
    </source>
</reference>
<evidence type="ECO:0000313" key="16">
    <source>
        <dbReference type="EMBL" id="HAD6294791.1"/>
    </source>
</evidence>
<dbReference type="EMBL" id="DAAPHZ010000007">
    <property type="protein sequence ID" value="HAD6322021.1"/>
    <property type="molecule type" value="Genomic_DNA"/>
</dbReference>
<name>A0A714Z8F2_SALTI</name>
<dbReference type="EMBL" id="DAAPIY010000006">
    <property type="protein sequence ID" value="HAD6375790.1"/>
    <property type="molecule type" value="Genomic_DNA"/>
</dbReference>
<dbReference type="EMBL" id="DAAPIJ010000004">
    <property type="protein sequence ID" value="HAD6187199.1"/>
    <property type="molecule type" value="Genomic_DNA"/>
</dbReference>
<reference evidence="4" key="2">
    <citation type="submission" date="2019-01" db="EMBL/GenBank/DDBJ databases">
        <authorList>
            <consortium name="NCBI Pathogen Detection Project"/>
        </authorList>
    </citation>
    <scope>NUCLEOTIDE SEQUENCE</scope>
    <source>
        <strain evidence="4">CT18</strain>
    </source>
</reference>